<evidence type="ECO:0008006" key="4">
    <source>
        <dbReference type="Google" id="ProtNLM"/>
    </source>
</evidence>
<feature type="transmembrane region" description="Helical" evidence="1">
    <location>
        <begin position="47"/>
        <end position="67"/>
    </location>
</feature>
<accession>A0A1I5YGY9</accession>
<dbReference type="Proteomes" id="UP000183413">
    <property type="component" value="Unassembled WGS sequence"/>
</dbReference>
<keyword evidence="1" id="KW-1133">Transmembrane helix</keyword>
<dbReference type="InParanoid" id="A0A1I5YGY9"/>
<dbReference type="EMBL" id="FOVH01000032">
    <property type="protein sequence ID" value="SFQ43462.1"/>
    <property type="molecule type" value="Genomic_DNA"/>
</dbReference>
<protein>
    <recommendedName>
        <fullName evidence="4">PH domain-containing protein</fullName>
    </recommendedName>
</protein>
<gene>
    <name evidence="2" type="ORF">SAMN04489713_13242</name>
</gene>
<evidence type="ECO:0000313" key="2">
    <source>
        <dbReference type="EMBL" id="SFQ43462.1"/>
    </source>
</evidence>
<keyword evidence="1" id="KW-0812">Transmembrane</keyword>
<keyword evidence="3" id="KW-1185">Reference proteome</keyword>
<dbReference type="AlphaFoldDB" id="A0A1I5YGY9"/>
<evidence type="ECO:0000256" key="1">
    <source>
        <dbReference type="SAM" id="Phobius"/>
    </source>
</evidence>
<sequence length="184" mass="20529">MAQSDDMYRTSLHYRSHLPVGIRWIPGVLVALAFSPLYGWAVQAGRLSYVALPAVTVATVLVTNFFLAQKVVLTGDGGLTITTLGRRIVVDVRRINEISVPAHARGGFGFARVRWNGGGLRMWQATYLLDPHRRYRNPAFGSVSEDFRDLVYRLYLINPAMTIQGVQPPAWALSPPPRRPSTLR</sequence>
<reference evidence="2 3" key="1">
    <citation type="submission" date="2016-10" db="EMBL/GenBank/DDBJ databases">
        <authorList>
            <person name="de Groot N.N."/>
        </authorList>
    </citation>
    <scope>NUCLEOTIDE SEQUENCE [LARGE SCALE GENOMIC DNA]</scope>
    <source>
        <strain evidence="2 3">DSM 43067</strain>
    </source>
</reference>
<evidence type="ECO:0000313" key="3">
    <source>
        <dbReference type="Proteomes" id="UP000183413"/>
    </source>
</evidence>
<keyword evidence="1" id="KW-0472">Membrane</keyword>
<dbReference type="RefSeq" id="WP_075024938.1">
    <property type="nucleotide sequence ID" value="NZ_FOVH01000032.1"/>
</dbReference>
<organism evidence="2 3">
    <name type="scientific">Actinomadura madurae</name>
    <dbReference type="NCBI Taxonomy" id="1993"/>
    <lineage>
        <taxon>Bacteria</taxon>
        <taxon>Bacillati</taxon>
        <taxon>Actinomycetota</taxon>
        <taxon>Actinomycetes</taxon>
        <taxon>Streptosporangiales</taxon>
        <taxon>Thermomonosporaceae</taxon>
        <taxon>Actinomadura</taxon>
    </lineage>
</organism>
<proteinExistence type="predicted"/>
<feature type="transmembrane region" description="Helical" evidence="1">
    <location>
        <begin position="21"/>
        <end position="41"/>
    </location>
</feature>
<name>A0A1I5YGY9_9ACTN</name>
<dbReference type="OrthoDB" id="3477380at2"/>